<feature type="binding site" evidence="7">
    <location>
        <position position="52"/>
    </location>
    <ligand>
        <name>Zn(2+)</name>
        <dbReference type="ChEBI" id="CHEBI:29105"/>
    </ligand>
</feature>
<keyword evidence="4 7" id="KW-0862">Zinc</keyword>
<reference evidence="8" key="1">
    <citation type="journal article" date="2021" name="PeerJ">
        <title>Extensive microbial diversity within the chicken gut microbiome revealed by metagenomics and culture.</title>
        <authorList>
            <person name="Gilroy R."/>
            <person name="Ravi A."/>
            <person name="Getino M."/>
            <person name="Pursley I."/>
            <person name="Horton D.L."/>
            <person name="Alikhan N.F."/>
            <person name="Baker D."/>
            <person name="Gharbi K."/>
            <person name="Hall N."/>
            <person name="Watson M."/>
            <person name="Adriaenssens E.M."/>
            <person name="Foster-Nyarko E."/>
            <person name="Jarju S."/>
            <person name="Secka A."/>
            <person name="Antonio M."/>
            <person name="Oren A."/>
            <person name="Chaudhuri R.R."/>
            <person name="La Ragione R."/>
            <person name="Hildebrand F."/>
            <person name="Pallen M.J."/>
        </authorList>
    </citation>
    <scope>NUCLEOTIDE SEQUENCE</scope>
    <source>
        <strain evidence="8">ChiHecec2B26-446</strain>
    </source>
</reference>
<reference evidence="8" key="2">
    <citation type="submission" date="2021-04" db="EMBL/GenBank/DDBJ databases">
        <authorList>
            <person name="Gilroy R."/>
        </authorList>
    </citation>
    <scope>NUCLEOTIDE SEQUENCE</scope>
    <source>
        <strain evidence="8">ChiHecec2B26-446</strain>
    </source>
</reference>
<dbReference type="Pfam" id="PF00484">
    <property type="entry name" value="Pro_CA"/>
    <property type="match status" value="1"/>
</dbReference>
<dbReference type="GO" id="GO:0004089">
    <property type="term" value="F:carbonate dehydratase activity"/>
    <property type="evidence" value="ECO:0007669"/>
    <property type="project" value="UniProtKB-EC"/>
</dbReference>
<evidence type="ECO:0000256" key="2">
    <source>
        <dbReference type="ARBA" id="ARBA00012925"/>
    </source>
</evidence>
<dbReference type="AlphaFoldDB" id="A0A9D1TPK2"/>
<dbReference type="InterPro" id="IPR036874">
    <property type="entry name" value="Carbonic_anhydrase_sf"/>
</dbReference>
<dbReference type="SMART" id="SM00947">
    <property type="entry name" value="Pro_CA"/>
    <property type="match status" value="1"/>
</dbReference>
<comment type="catalytic activity">
    <reaction evidence="6">
        <text>hydrogencarbonate + H(+) = CO2 + H2O</text>
        <dbReference type="Rhea" id="RHEA:10748"/>
        <dbReference type="ChEBI" id="CHEBI:15377"/>
        <dbReference type="ChEBI" id="CHEBI:15378"/>
        <dbReference type="ChEBI" id="CHEBI:16526"/>
        <dbReference type="ChEBI" id="CHEBI:17544"/>
        <dbReference type="EC" id="4.2.1.1"/>
    </reaction>
</comment>
<comment type="caution">
    <text evidence="8">The sequence shown here is derived from an EMBL/GenBank/DDBJ whole genome shotgun (WGS) entry which is preliminary data.</text>
</comment>
<organism evidence="8 9">
    <name type="scientific">Candidatus Desulfovibrio intestinipullorum</name>
    <dbReference type="NCBI Taxonomy" id="2838536"/>
    <lineage>
        <taxon>Bacteria</taxon>
        <taxon>Pseudomonadati</taxon>
        <taxon>Thermodesulfobacteriota</taxon>
        <taxon>Desulfovibrionia</taxon>
        <taxon>Desulfovibrionales</taxon>
        <taxon>Desulfovibrionaceae</taxon>
        <taxon>Desulfovibrio</taxon>
    </lineage>
</organism>
<evidence type="ECO:0000256" key="5">
    <source>
        <dbReference type="ARBA" id="ARBA00023239"/>
    </source>
</evidence>
<protein>
    <recommendedName>
        <fullName evidence="2">carbonic anhydrase</fullName>
        <ecNumber evidence="2">4.2.1.1</ecNumber>
    </recommendedName>
</protein>
<dbReference type="Gene3D" id="3.40.1050.10">
    <property type="entry name" value="Carbonic anhydrase"/>
    <property type="match status" value="1"/>
</dbReference>
<dbReference type="PANTHER" id="PTHR11002:SF76">
    <property type="entry name" value="CARBONIC ANHYDRASE"/>
    <property type="match status" value="1"/>
</dbReference>
<dbReference type="GO" id="GO:0008270">
    <property type="term" value="F:zinc ion binding"/>
    <property type="evidence" value="ECO:0007669"/>
    <property type="project" value="InterPro"/>
</dbReference>
<dbReference type="PANTHER" id="PTHR11002">
    <property type="entry name" value="CARBONIC ANHYDRASE"/>
    <property type="match status" value="1"/>
</dbReference>
<evidence type="ECO:0000256" key="3">
    <source>
        <dbReference type="ARBA" id="ARBA00022723"/>
    </source>
</evidence>
<dbReference type="Proteomes" id="UP000886752">
    <property type="component" value="Unassembled WGS sequence"/>
</dbReference>
<dbReference type="EC" id="4.2.1.1" evidence="2"/>
<sequence>MMKEHDHTGCLRPFARLAASFSSFQQTYCIEQKEHFRELVQKQRPGAMVLSCCDSRTDPALVFACAPGDIFVSRAIAAFVPPYGSSAGACFRAATAYAVDALKVQDLIIMGHTRCGGISGLVAGHGDGPLADWLEVGRPVLEEARRRKPRADRAVLQRECEYLAPVFSVHNLLHYPWVEKALQEHRLTVHAWLFDLEEGELHNYNFERHEYEFLQEMPRDLVP</sequence>
<comment type="similarity">
    <text evidence="1">Belongs to the beta-class carbonic anhydrase family.</text>
</comment>
<feature type="binding site" evidence="7">
    <location>
        <position position="54"/>
    </location>
    <ligand>
        <name>Zn(2+)</name>
        <dbReference type="ChEBI" id="CHEBI:29105"/>
    </ligand>
</feature>
<dbReference type="SUPFAM" id="SSF53056">
    <property type="entry name" value="beta-carbonic anhydrase, cab"/>
    <property type="match status" value="1"/>
</dbReference>
<dbReference type="EMBL" id="DXHV01000060">
    <property type="protein sequence ID" value="HIW00768.1"/>
    <property type="molecule type" value="Genomic_DNA"/>
</dbReference>
<feature type="binding site" evidence="7">
    <location>
        <position position="112"/>
    </location>
    <ligand>
        <name>Zn(2+)</name>
        <dbReference type="ChEBI" id="CHEBI:29105"/>
    </ligand>
</feature>
<feature type="binding site" evidence="7">
    <location>
        <position position="115"/>
    </location>
    <ligand>
        <name>Zn(2+)</name>
        <dbReference type="ChEBI" id="CHEBI:29105"/>
    </ligand>
</feature>
<evidence type="ECO:0000313" key="8">
    <source>
        <dbReference type="EMBL" id="HIW00768.1"/>
    </source>
</evidence>
<comment type="cofactor">
    <cofactor evidence="7">
        <name>Zn(2+)</name>
        <dbReference type="ChEBI" id="CHEBI:29105"/>
    </cofactor>
    <text evidence="7">Binds 1 zinc ion per subunit.</text>
</comment>
<proteinExistence type="inferred from homology"/>
<evidence type="ECO:0000313" key="9">
    <source>
        <dbReference type="Proteomes" id="UP000886752"/>
    </source>
</evidence>
<keyword evidence="3 7" id="KW-0479">Metal-binding</keyword>
<name>A0A9D1TPK2_9BACT</name>
<evidence type="ECO:0000256" key="1">
    <source>
        <dbReference type="ARBA" id="ARBA00006217"/>
    </source>
</evidence>
<gene>
    <name evidence="8" type="ORF">H9894_06205</name>
</gene>
<evidence type="ECO:0000256" key="7">
    <source>
        <dbReference type="PIRSR" id="PIRSR601765-1"/>
    </source>
</evidence>
<evidence type="ECO:0000256" key="4">
    <source>
        <dbReference type="ARBA" id="ARBA00022833"/>
    </source>
</evidence>
<keyword evidence="5" id="KW-0456">Lyase</keyword>
<evidence type="ECO:0000256" key="6">
    <source>
        <dbReference type="ARBA" id="ARBA00048348"/>
    </source>
</evidence>
<accession>A0A9D1TPK2</accession>
<dbReference type="InterPro" id="IPR001765">
    <property type="entry name" value="Carbonic_anhydrase"/>
</dbReference>